<keyword evidence="3" id="KW-1185">Reference proteome</keyword>
<sequence length="71" mass="7745">MPPKRKPTAVGKKEKVSNKTISKENKKANQTTVASKRNAKLSSAIPELVTQKLSSNVETTSKYIVSIEACK</sequence>
<evidence type="ECO:0000256" key="1">
    <source>
        <dbReference type="SAM" id="MobiDB-lite"/>
    </source>
</evidence>
<dbReference type="EMBL" id="WJQU01000003">
    <property type="protein sequence ID" value="KAJ6639899.1"/>
    <property type="molecule type" value="Genomic_DNA"/>
</dbReference>
<dbReference type="AlphaFoldDB" id="A0A9Q0MYP0"/>
<comment type="caution">
    <text evidence="2">The sequence shown here is derived from an EMBL/GenBank/DDBJ whole genome shotgun (WGS) entry which is preliminary data.</text>
</comment>
<evidence type="ECO:0000313" key="3">
    <source>
        <dbReference type="Proteomes" id="UP001151699"/>
    </source>
</evidence>
<feature type="compositionally biased region" description="Basic and acidic residues" evidence="1">
    <location>
        <begin position="11"/>
        <end position="27"/>
    </location>
</feature>
<dbReference type="Proteomes" id="UP001151699">
    <property type="component" value="Chromosome X"/>
</dbReference>
<gene>
    <name evidence="2" type="ORF">Bhyg_12646</name>
</gene>
<protein>
    <submittedName>
        <fullName evidence="2">Uncharacterized protein</fullName>
    </submittedName>
</protein>
<feature type="region of interest" description="Disordered" evidence="1">
    <location>
        <begin position="1"/>
        <end position="36"/>
    </location>
</feature>
<accession>A0A9Q0MYP0</accession>
<feature type="non-terminal residue" evidence="2">
    <location>
        <position position="1"/>
    </location>
</feature>
<name>A0A9Q0MYP0_9DIPT</name>
<reference evidence="2" key="1">
    <citation type="submission" date="2022-07" db="EMBL/GenBank/DDBJ databases">
        <authorList>
            <person name="Trinca V."/>
            <person name="Uliana J.V.C."/>
            <person name="Torres T.T."/>
            <person name="Ward R.J."/>
            <person name="Monesi N."/>
        </authorList>
    </citation>
    <scope>NUCLEOTIDE SEQUENCE</scope>
    <source>
        <strain evidence="2">HSMRA1968</strain>
        <tissue evidence="2">Whole embryos</tissue>
    </source>
</reference>
<proteinExistence type="predicted"/>
<evidence type="ECO:0000313" key="2">
    <source>
        <dbReference type="EMBL" id="KAJ6639899.1"/>
    </source>
</evidence>
<organism evidence="2 3">
    <name type="scientific">Pseudolycoriella hygida</name>
    <dbReference type="NCBI Taxonomy" id="35572"/>
    <lineage>
        <taxon>Eukaryota</taxon>
        <taxon>Metazoa</taxon>
        <taxon>Ecdysozoa</taxon>
        <taxon>Arthropoda</taxon>
        <taxon>Hexapoda</taxon>
        <taxon>Insecta</taxon>
        <taxon>Pterygota</taxon>
        <taxon>Neoptera</taxon>
        <taxon>Endopterygota</taxon>
        <taxon>Diptera</taxon>
        <taxon>Nematocera</taxon>
        <taxon>Sciaroidea</taxon>
        <taxon>Sciaridae</taxon>
        <taxon>Pseudolycoriella</taxon>
    </lineage>
</organism>